<comment type="similarity">
    <text evidence="1">Belongs to the short-chain dehydrogenases/reductases (SDR) family.</text>
</comment>
<dbReference type="InterPro" id="IPR020904">
    <property type="entry name" value="Sc_DH/Rdtase_CS"/>
</dbReference>
<accession>A0A5P2QUL9</accession>
<dbReference type="FunFam" id="3.40.50.720:FF:000084">
    <property type="entry name" value="Short-chain dehydrogenase reductase"/>
    <property type="match status" value="1"/>
</dbReference>
<dbReference type="PRINTS" id="PR00081">
    <property type="entry name" value="GDHRDH"/>
</dbReference>
<evidence type="ECO:0000256" key="2">
    <source>
        <dbReference type="ARBA" id="ARBA00023002"/>
    </source>
</evidence>
<evidence type="ECO:0000313" key="4">
    <source>
        <dbReference type="Proteomes" id="UP000324507"/>
    </source>
</evidence>
<dbReference type="PROSITE" id="PS51257">
    <property type="entry name" value="PROKAR_LIPOPROTEIN"/>
    <property type="match status" value="1"/>
</dbReference>
<dbReference type="Gene3D" id="3.40.50.720">
    <property type="entry name" value="NAD(P)-binding Rossmann-like Domain"/>
    <property type="match status" value="1"/>
</dbReference>
<dbReference type="EMBL" id="CP044081">
    <property type="protein sequence ID" value="QEU09490.1"/>
    <property type="molecule type" value="Genomic_DNA"/>
</dbReference>
<dbReference type="InterPro" id="IPR036291">
    <property type="entry name" value="NAD(P)-bd_dom_sf"/>
</dbReference>
<organism evidence="3 4">
    <name type="scientific">Paracoccus yeei</name>
    <dbReference type="NCBI Taxonomy" id="147645"/>
    <lineage>
        <taxon>Bacteria</taxon>
        <taxon>Pseudomonadati</taxon>
        <taxon>Pseudomonadota</taxon>
        <taxon>Alphaproteobacteria</taxon>
        <taxon>Rhodobacterales</taxon>
        <taxon>Paracoccaceae</taxon>
        <taxon>Paracoccus</taxon>
    </lineage>
</organism>
<evidence type="ECO:0000313" key="3">
    <source>
        <dbReference type="EMBL" id="QEU09490.1"/>
    </source>
</evidence>
<keyword evidence="2" id="KW-0560">Oxidoreductase</keyword>
<dbReference type="PANTHER" id="PTHR24321:SF8">
    <property type="entry name" value="ESTRADIOL 17-BETA-DEHYDROGENASE 8-RELATED"/>
    <property type="match status" value="1"/>
</dbReference>
<dbReference type="PROSITE" id="PS00061">
    <property type="entry name" value="ADH_SHORT"/>
    <property type="match status" value="1"/>
</dbReference>
<dbReference type="SUPFAM" id="SSF51735">
    <property type="entry name" value="NAD(P)-binding Rossmann-fold domains"/>
    <property type="match status" value="1"/>
</dbReference>
<dbReference type="GO" id="GO:0016491">
    <property type="term" value="F:oxidoreductase activity"/>
    <property type="evidence" value="ECO:0007669"/>
    <property type="project" value="UniProtKB-KW"/>
</dbReference>
<dbReference type="InterPro" id="IPR002347">
    <property type="entry name" value="SDR_fam"/>
</dbReference>
<gene>
    <name evidence="3" type="ORF">FOB51_16595</name>
</gene>
<evidence type="ECO:0000256" key="1">
    <source>
        <dbReference type="ARBA" id="ARBA00006484"/>
    </source>
</evidence>
<dbReference type="PANTHER" id="PTHR24321">
    <property type="entry name" value="DEHYDROGENASES, SHORT CHAIN"/>
    <property type="match status" value="1"/>
</dbReference>
<name>A0A5P2QUL9_9RHOB</name>
<proteinExistence type="inferred from homology"/>
<dbReference type="CDD" id="cd05233">
    <property type="entry name" value="SDR_c"/>
    <property type="match status" value="1"/>
</dbReference>
<dbReference type="AlphaFoldDB" id="A0A5P2QUL9"/>
<sequence length="251" mass="25925">MERVALITGGANGIGLACALAFGRAGARVAIADREEDALACAAKELASENIVNLTIPCDVSQEADCRAMVSAVEGRFGRLDHAVNAAGIAGGGPDRAHTADYATETWNRVIGINLTGVFLSAKFQIPLILRSGGGAIVNISSIMGFRGGPEIPAYTAAKHGVLGLTKTIADEYGGQGLRCNAVAPGMVQTRLTARYDQDPALMEQAVRAIPQGRFASPDEIAAAVIWLCGDGASFVNGTCLTVDGGQLIRV</sequence>
<reference evidence="3 4" key="1">
    <citation type="submission" date="2019-09" db="EMBL/GenBank/DDBJ databases">
        <title>FDA dAtabase for Regulatory Grade micrObial Sequences (FDA-ARGOS): Supporting development and validation of Infectious Disease Dx tests.</title>
        <authorList>
            <person name="Sciortino C."/>
            <person name="Tallon L."/>
            <person name="Sadzewicz L."/>
            <person name="Vavikolanu K."/>
            <person name="Mehta A."/>
            <person name="Aluvathingal J."/>
            <person name="Nadendla S."/>
            <person name="Nandy P."/>
            <person name="Geyer C."/>
            <person name="Yan Y."/>
            <person name="Sichtig H."/>
        </authorList>
    </citation>
    <scope>NUCLEOTIDE SEQUENCE [LARGE SCALE GENOMIC DNA]</scope>
    <source>
        <strain evidence="3 4">FDAARGOS_643</strain>
    </source>
</reference>
<dbReference type="Pfam" id="PF13561">
    <property type="entry name" value="adh_short_C2"/>
    <property type="match status" value="1"/>
</dbReference>
<dbReference type="PRINTS" id="PR00080">
    <property type="entry name" value="SDRFAMILY"/>
</dbReference>
<dbReference type="Proteomes" id="UP000324507">
    <property type="component" value="Chromosome"/>
</dbReference>
<protein>
    <submittedName>
        <fullName evidence="3">SDR family oxidoreductase</fullName>
    </submittedName>
</protein>
<dbReference type="RefSeq" id="WP_150351241.1">
    <property type="nucleotide sequence ID" value="NZ_CP038095.1"/>
</dbReference>